<dbReference type="InterPro" id="IPR049492">
    <property type="entry name" value="BD-FAE-like_dom"/>
</dbReference>
<evidence type="ECO:0000313" key="4">
    <source>
        <dbReference type="Proteomes" id="UP001221909"/>
    </source>
</evidence>
<keyword evidence="3" id="KW-0378">Hydrolase</keyword>
<dbReference type="EMBL" id="JAQSJE010000001">
    <property type="protein sequence ID" value="MDD0823119.1"/>
    <property type="molecule type" value="Genomic_DNA"/>
</dbReference>
<sequence>MKLNALSTIVALAFTANSAFATPPEKTVEEPIPFFNKTESGYDLEFKDQNYRLIETEVNGEKIQFRAFERIVYVQNPVDPDYQTINVYVPEAYYNNGEINGYKAETAPIFFPNSVGGYMPAKAASYDKKRRDGSPNAILVALSKGYVVASVGARGRTLQKEGKYIGKAPAVIVDLKSAVRYLHANDENMPGDANKIISNGTSAGGAISALLGASADHFDYEPYFKEIGALKASDKIFAVSAYCPITNLEKADIAYEWEFNGLNEYSRIDMNRLNAQSYNDRSSPMPKIEGVLSETEIKLSNKLAAKFPTYLNSLNLIDENGEKLTLDPQGNGSFKDYLVNVVKRGANQAYSQLPAESEEKKSFQEINWLSFENDKITDLDWFGYIFSAKRMKSPTAFDALSANSGENSLFGSETENNRHFTLFSMENSTNKAIQLASPQIVKQMNAMHYLDNPNAAEHWRIRVGSADRDTSHAISAILAVKLQMTGKNVNYEIPWGIPHAGDYDLDELFQWADEIVKGKK</sequence>
<feature type="domain" description="BD-FAE-like" evidence="2">
    <location>
        <begin position="128"/>
        <end position="256"/>
    </location>
</feature>
<dbReference type="GO" id="GO:0016787">
    <property type="term" value="F:hydrolase activity"/>
    <property type="evidence" value="ECO:0007669"/>
    <property type="project" value="UniProtKB-KW"/>
</dbReference>
<dbReference type="NCBIfam" id="NF041556">
    <property type="entry name" value="tannase_B"/>
    <property type="match status" value="1"/>
</dbReference>
<dbReference type="InterPro" id="IPR029058">
    <property type="entry name" value="AB_hydrolase_fold"/>
</dbReference>
<keyword evidence="1" id="KW-0732">Signal</keyword>
<organism evidence="3 4">
    <name type="scientific">Mannheimia cairinae</name>
    <dbReference type="NCBI Taxonomy" id="3025936"/>
    <lineage>
        <taxon>Bacteria</taxon>
        <taxon>Pseudomonadati</taxon>
        <taxon>Pseudomonadota</taxon>
        <taxon>Gammaproteobacteria</taxon>
        <taxon>Pasteurellales</taxon>
        <taxon>Pasteurellaceae</taxon>
        <taxon>Mannheimia</taxon>
    </lineage>
</organism>
<accession>A0ABT5MNS2</accession>
<dbReference type="SUPFAM" id="SSF53474">
    <property type="entry name" value="alpha/beta-Hydrolases"/>
    <property type="match status" value="1"/>
</dbReference>
<reference evidence="3 4" key="1">
    <citation type="submission" date="2023-02" db="EMBL/GenBank/DDBJ databases">
        <title>Mannheimia cairiniae sp. nov., a novel species of Mannheimia obtained from moscovy ducks (Cairina moschata) and reclassification of Mannheimia ovis as heterotypic synonym of Mannheimia pernigra.</title>
        <authorList>
            <person name="Christensen H."/>
        </authorList>
    </citation>
    <scope>NUCLEOTIDE SEQUENCE [LARGE SCALE GENOMIC DNA]</scope>
    <source>
        <strain evidence="3 4">AT1</strain>
    </source>
</reference>
<dbReference type="RefSeq" id="WP_273748403.1">
    <property type="nucleotide sequence ID" value="NZ_JAQSJE010000001.1"/>
</dbReference>
<evidence type="ECO:0000313" key="3">
    <source>
        <dbReference type="EMBL" id="MDD0823119.1"/>
    </source>
</evidence>
<evidence type="ECO:0000259" key="2">
    <source>
        <dbReference type="Pfam" id="PF20434"/>
    </source>
</evidence>
<protein>
    <submittedName>
        <fullName evidence="3">Alpha/beta hydrolase</fullName>
    </submittedName>
</protein>
<feature type="signal peptide" evidence="1">
    <location>
        <begin position="1"/>
        <end position="21"/>
    </location>
</feature>
<evidence type="ECO:0000256" key="1">
    <source>
        <dbReference type="SAM" id="SignalP"/>
    </source>
</evidence>
<dbReference type="Proteomes" id="UP001221909">
    <property type="component" value="Unassembled WGS sequence"/>
</dbReference>
<feature type="chain" id="PRO_5046980559" evidence="1">
    <location>
        <begin position="22"/>
        <end position="520"/>
    </location>
</feature>
<name>A0ABT5MNS2_9PAST</name>
<dbReference type="Gene3D" id="3.40.50.1820">
    <property type="entry name" value="alpha/beta hydrolase"/>
    <property type="match status" value="1"/>
</dbReference>
<gene>
    <name evidence="3" type="ORF">PTQ27_01345</name>
</gene>
<proteinExistence type="predicted"/>
<keyword evidence="4" id="KW-1185">Reference proteome</keyword>
<comment type="caution">
    <text evidence="3">The sequence shown here is derived from an EMBL/GenBank/DDBJ whole genome shotgun (WGS) entry which is preliminary data.</text>
</comment>
<dbReference type="InterPro" id="IPR048124">
    <property type="entry name" value="Tannase_B"/>
</dbReference>
<dbReference type="Pfam" id="PF20434">
    <property type="entry name" value="BD-FAE"/>
    <property type="match status" value="1"/>
</dbReference>